<sequence>MLRRAICMLILGSMVLHCAGRLGLLSHLYENRHRIAYTIGLITEVPIAMCSSGYDFDAGLTILENDSAEQPSQHLFVQAQEIILFMPPATTQPSFSEIPFTMKAVTPYSGQLYHTANADIFHPPCRG</sequence>
<reference evidence="1 2" key="1">
    <citation type="submission" date="2016-11" db="EMBL/GenBank/DDBJ databases">
        <authorList>
            <person name="Jaros S."/>
            <person name="Januszkiewicz K."/>
            <person name="Wedrychowicz H."/>
        </authorList>
    </citation>
    <scope>NUCLEOTIDE SEQUENCE [LARGE SCALE GENOMIC DNA]</scope>
    <source>
        <strain evidence="1 2">DSM 24574</strain>
    </source>
</reference>
<dbReference type="EMBL" id="FQWQ01000001">
    <property type="protein sequence ID" value="SHG55363.1"/>
    <property type="molecule type" value="Genomic_DNA"/>
</dbReference>
<protein>
    <submittedName>
        <fullName evidence="1">Uncharacterized protein</fullName>
    </submittedName>
</protein>
<dbReference type="STRING" id="947013.SAMN04488109_0798"/>
<organism evidence="1 2">
    <name type="scientific">Chryseolinea serpens</name>
    <dbReference type="NCBI Taxonomy" id="947013"/>
    <lineage>
        <taxon>Bacteria</taxon>
        <taxon>Pseudomonadati</taxon>
        <taxon>Bacteroidota</taxon>
        <taxon>Cytophagia</taxon>
        <taxon>Cytophagales</taxon>
        <taxon>Fulvivirgaceae</taxon>
        <taxon>Chryseolinea</taxon>
    </lineage>
</organism>
<accession>A0A1M5KT69</accession>
<evidence type="ECO:0000313" key="2">
    <source>
        <dbReference type="Proteomes" id="UP000184212"/>
    </source>
</evidence>
<keyword evidence="2" id="KW-1185">Reference proteome</keyword>
<gene>
    <name evidence="1" type="ORF">SAMN04488109_0798</name>
</gene>
<evidence type="ECO:0000313" key="1">
    <source>
        <dbReference type="EMBL" id="SHG55363.1"/>
    </source>
</evidence>
<proteinExistence type="predicted"/>
<dbReference type="OrthoDB" id="982566at2"/>
<dbReference type="Proteomes" id="UP000184212">
    <property type="component" value="Unassembled WGS sequence"/>
</dbReference>
<name>A0A1M5KT69_9BACT</name>
<dbReference type="AlphaFoldDB" id="A0A1M5KT69"/>
<dbReference type="RefSeq" id="WP_143164754.1">
    <property type="nucleotide sequence ID" value="NZ_FQWQ01000001.1"/>
</dbReference>